<dbReference type="EMBL" id="GBRH01264575">
    <property type="protein sequence ID" value="JAD33320.1"/>
    <property type="molecule type" value="Transcribed_RNA"/>
</dbReference>
<organism evidence="1">
    <name type="scientific">Arundo donax</name>
    <name type="common">Giant reed</name>
    <name type="synonym">Donax arundinaceus</name>
    <dbReference type="NCBI Taxonomy" id="35708"/>
    <lineage>
        <taxon>Eukaryota</taxon>
        <taxon>Viridiplantae</taxon>
        <taxon>Streptophyta</taxon>
        <taxon>Embryophyta</taxon>
        <taxon>Tracheophyta</taxon>
        <taxon>Spermatophyta</taxon>
        <taxon>Magnoliopsida</taxon>
        <taxon>Liliopsida</taxon>
        <taxon>Poales</taxon>
        <taxon>Poaceae</taxon>
        <taxon>PACMAD clade</taxon>
        <taxon>Arundinoideae</taxon>
        <taxon>Arundineae</taxon>
        <taxon>Arundo</taxon>
    </lineage>
</organism>
<reference evidence="1" key="1">
    <citation type="submission" date="2014-09" db="EMBL/GenBank/DDBJ databases">
        <authorList>
            <person name="Magalhaes I.L.F."/>
            <person name="Oliveira U."/>
            <person name="Santos F.R."/>
            <person name="Vidigal T.H.D.A."/>
            <person name="Brescovit A.D."/>
            <person name="Santos A.J."/>
        </authorList>
    </citation>
    <scope>NUCLEOTIDE SEQUENCE</scope>
    <source>
        <tissue evidence="1">Shoot tissue taken approximately 20 cm above the soil surface</tissue>
    </source>
</reference>
<dbReference type="AlphaFoldDB" id="A0A0A8Z9B8"/>
<evidence type="ECO:0000313" key="1">
    <source>
        <dbReference type="EMBL" id="JAD33320.1"/>
    </source>
</evidence>
<proteinExistence type="predicted"/>
<accession>A0A0A8Z9B8</accession>
<reference evidence="1" key="2">
    <citation type="journal article" date="2015" name="Data Brief">
        <title>Shoot transcriptome of the giant reed, Arundo donax.</title>
        <authorList>
            <person name="Barrero R.A."/>
            <person name="Guerrero F.D."/>
            <person name="Moolhuijzen P."/>
            <person name="Goolsby J.A."/>
            <person name="Tidwell J."/>
            <person name="Bellgard S.E."/>
            <person name="Bellgard M.I."/>
        </authorList>
    </citation>
    <scope>NUCLEOTIDE SEQUENCE</scope>
    <source>
        <tissue evidence="1">Shoot tissue taken approximately 20 cm above the soil surface</tissue>
    </source>
</reference>
<sequence>MAQIIFQLNTECKHFIDRTLQKLYIGCLFPILLRNESCSHYKYTVRYKQKP</sequence>
<name>A0A0A8Z9B8_ARUDO</name>
<protein>
    <submittedName>
        <fullName evidence="1">Uncharacterized protein</fullName>
    </submittedName>
</protein>